<dbReference type="AlphaFoldDB" id="A0A2P2J739"/>
<protein>
    <submittedName>
        <fullName evidence="1">Uncharacterized protein</fullName>
    </submittedName>
</protein>
<dbReference type="EMBL" id="GGEC01008819">
    <property type="protein sequence ID" value="MBW89302.1"/>
    <property type="molecule type" value="Transcribed_RNA"/>
</dbReference>
<reference evidence="1" key="1">
    <citation type="submission" date="2018-02" db="EMBL/GenBank/DDBJ databases">
        <title>Rhizophora mucronata_Transcriptome.</title>
        <authorList>
            <person name="Meera S.P."/>
            <person name="Sreeshan A."/>
            <person name="Augustine A."/>
        </authorList>
    </citation>
    <scope>NUCLEOTIDE SEQUENCE</scope>
    <source>
        <tissue evidence="1">Leaf</tissue>
    </source>
</reference>
<evidence type="ECO:0000313" key="1">
    <source>
        <dbReference type="EMBL" id="MBW89302.1"/>
    </source>
</evidence>
<accession>A0A2P2J739</accession>
<organism evidence="1">
    <name type="scientific">Rhizophora mucronata</name>
    <name type="common">Asiatic mangrove</name>
    <dbReference type="NCBI Taxonomy" id="61149"/>
    <lineage>
        <taxon>Eukaryota</taxon>
        <taxon>Viridiplantae</taxon>
        <taxon>Streptophyta</taxon>
        <taxon>Embryophyta</taxon>
        <taxon>Tracheophyta</taxon>
        <taxon>Spermatophyta</taxon>
        <taxon>Magnoliopsida</taxon>
        <taxon>eudicotyledons</taxon>
        <taxon>Gunneridae</taxon>
        <taxon>Pentapetalae</taxon>
        <taxon>rosids</taxon>
        <taxon>fabids</taxon>
        <taxon>Malpighiales</taxon>
        <taxon>Rhizophoraceae</taxon>
        <taxon>Rhizophora</taxon>
    </lineage>
</organism>
<proteinExistence type="predicted"/>
<sequence length="49" mass="5523">MRGGLTYCPEMSRLGCLVLLIEGFQHPSSLLNQVMAHFPLTYCPQSLRL</sequence>
<name>A0A2P2J739_RHIMU</name>